<evidence type="ECO:0000313" key="3">
    <source>
        <dbReference type="Proteomes" id="UP000319342"/>
    </source>
</evidence>
<accession>A0A518CYY1</accession>
<dbReference type="AlphaFoldDB" id="A0A518CYY1"/>
<feature type="region of interest" description="Disordered" evidence="1">
    <location>
        <begin position="1"/>
        <end position="82"/>
    </location>
</feature>
<dbReference type="EMBL" id="CP036290">
    <property type="protein sequence ID" value="QDU84402.1"/>
    <property type="molecule type" value="Genomic_DNA"/>
</dbReference>
<proteinExistence type="predicted"/>
<sequence>MDAFEGRPWRWVGEERGGGAPFEHAASGAAHGRSGRCEPGRREPCRRGVDRREVDRRGSDRRDPRGDVPVAGGAVGCGWLRS</sequence>
<feature type="compositionally biased region" description="Basic and acidic residues" evidence="1">
    <location>
        <begin position="35"/>
        <end position="66"/>
    </location>
</feature>
<gene>
    <name evidence="2" type="ORF">Pla163_15090</name>
</gene>
<keyword evidence="3" id="KW-1185">Reference proteome</keyword>
<feature type="compositionally biased region" description="Basic and acidic residues" evidence="1">
    <location>
        <begin position="1"/>
        <end position="17"/>
    </location>
</feature>
<protein>
    <submittedName>
        <fullName evidence="2">Uncharacterized protein</fullName>
    </submittedName>
</protein>
<dbReference type="Proteomes" id="UP000319342">
    <property type="component" value="Chromosome"/>
</dbReference>
<reference evidence="2 3" key="1">
    <citation type="submission" date="2019-02" db="EMBL/GenBank/DDBJ databases">
        <title>Deep-cultivation of Planctomycetes and their phenomic and genomic characterization uncovers novel biology.</title>
        <authorList>
            <person name="Wiegand S."/>
            <person name="Jogler M."/>
            <person name="Boedeker C."/>
            <person name="Pinto D."/>
            <person name="Vollmers J."/>
            <person name="Rivas-Marin E."/>
            <person name="Kohn T."/>
            <person name="Peeters S.H."/>
            <person name="Heuer A."/>
            <person name="Rast P."/>
            <person name="Oberbeckmann S."/>
            <person name="Bunk B."/>
            <person name="Jeske O."/>
            <person name="Meyerdierks A."/>
            <person name="Storesund J.E."/>
            <person name="Kallscheuer N."/>
            <person name="Luecker S."/>
            <person name="Lage O.M."/>
            <person name="Pohl T."/>
            <person name="Merkel B.J."/>
            <person name="Hornburger P."/>
            <person name="Mueller R.-W."/>
            <person name="Bruemmer F."/>
            <person name="Labrenz M."/>
            <person name="Spormann A.M."/>
            <person name="Op den Camp H."/>
            <person name="Overmann J."/>
            <person name="Amann R."/>
            <person name="Jetten M.S.M."/>
            <person name="Mascher T."/>
            <person name="Medema M.H."/>
            <person name="Devos D.P."/>
            <person name="Kaster A.-K."/>
            <person name="Ovreas L."/>
            <person name="Rohde M."/>
            <person name="Galperin M.Y."/>
            <person name="Jogler C."/>
        </authorList>
    </citation>
    <scope>NUCLEOTIDE SEQUENCE [LARGE SCALE GENOMIC DNA]</scope>
    <source>
        <strain evidence="2 3">Pla163</strain>
    </source>
</reference>
<evidence type="ECO:0000256" key="1">
    <source>
        <dbReference type="SAM" id="MobiDB-lite"/>
    </source>
</evidence>
<name>A0A518CYY1_9BACT</name>
<organism evidence="2 3">
    <name type="scientific">Rohdeia mirabilis</name>
    <dbReference type="NCBI Taxonomy" id="2528008"/>
    <lineage>
        <taxon>Bacteria</taxon>
        <taxon>Pseudomonadati</taxon>
        <taxon>Planctomycetota</taxon>
        <taxon>Planctomycetia</taxon>
        <taxon>Planctomycetia incertae sedis</taxon>
        <taxon>Rohdeia</taxon>
    </lineage>
</organism>
<evidence type="ECO:0000313" key="2">
    <source>
        <dbReference type="EMBL" id="QDU84402.1"/>
    </source>
</evidence>